<dbReference type="AlphaFoldDB" id="A0A7K0CWC6"/>
<gene>
    <name evidence="7" type="ORF">NRB20_07750</name>
</gene>
<name>A0A7K0CWC6_9NOCA</name>
<dbReference type="PANTHER" id="PTHR46696">
    <property type="entry name" value="P450, PUTATIVE (EUROFUNG)-RELATED"/>
    <property type="match status" value="1"/>
</dbReference>
<comment type="caution">
    <text evidence="7">The sequence shown here is derived from an EMBL/GenBank/DDBJ whole genome shotgun (WGS) entry which is preliminary data.</text>
</comment>
<dbReference type="SUPFAM" id="SSF48264">
    <property type="entry name" value="Cytochrome P450"/>
    <property type="match status" value="1"/>
</dbReference>
<dbReference type="PRINTS" id="PR00359">
    <property type="entry name" value="BP450"/>
</dbReference>
<dbReference type="GO" id="GO:0020037">
    <property type="term" value="F:heme binding"/>
    <property type="evidence" value="ECO:0007669"/>
    <property type="project" value="InterPro"/>
</dbReference>
<evidence type="ECO:0000256" key="5">
    <source>
        <dbReference type="ARBA" id="ARBA00023004"/>
    </source>
</evidence>
<dbReference type="EMBL" id="WEGK01000001">
    <property type="protein sequence ID" value="MQY17711.1"/>
    <property type="molecule type" value="Genomic_DNA"/>
</dbReference>
<dbReference type="InterPro" id="IPR036396">
    <property type="entry name" value="Cyt_P450_sf"/>
</dbReference>
<dbReference type="Gene3D" id="1.10.630.10">
    <property type="entry name" value="Cytochrome P450"/>
    <property type="match status" value="1"/>
</dbReference>
<keyword evidence="3" id="KW-0479">Metal-binding</keyword>
<proteinExistence type="inferred from homology"/>
<evidence type="ECO:0000313" key="8">
    <source>
        <dbReference type="Proteomes" id="UP000438448"/>
    </source>
</evidence>
<evidence type="ECO:0000256" key="2">
    <source>
        <dbReference type="ARBA" id="ARBA00022617"/>
    </source>
</evidence>
<dbReference type="GO" id="GO:0016705">
    <property type="term" value="F:oxidoreductase activity, acting on paired donors, with incorporation or reduction of molecular oxygen"/>
    <property type="evidence" value="ECO:0007669"/>
    <property type="project" value="InterPro"/>
</dbReference>
<evidence type="ECO:0000256" key="3">
    <source>
        <dbReference type="ARBA" id="ARBA00022723"/>
    </source>
</evidence>
<keyword evidence="6" id="KW-0503">Monooxygenase</keyword>
<keyword evidence="5" id="KW-0408">Iron</keyword>
<dbReference type="GO" id="GO:0004497">
    <property type="term" value="F:monooxygenase activity"/>
    <property type="evidence" value="ECO:0007669"/>
    <property type="project" value="UniProtKB-KW"/>
</dbReference>
<keyword evidence="8" id="KW-1185">Reference proteome</keyword>
<protein>
    <recommendedName>
        <fullName evidence="9">Cytochrome P450</fullName>
    </recommendedName>
</protein>
<evidence type="ECO:0000313" key="7">
    <source>
        <dbReference type="EMBL" id="MQY17711.1"/>
    </source>
</evidence>
<dbReference type="Proteomes" id="UP000438448">
    <property type="component" value="Unassembled WGS sequence"/>
</dbReference>
<evidence type="ECO:0000256" key="1">
    <source>
        <dbReference type="ARBA" id="ARBA00010617"/>
    </source>
</evidence>
<comment type="similarity">
    <text evidence="1">Belongs to the cytochrome P450 family.</text>
</comment>
<sequence>MELCWGYYPPGAPGPPDSLRCEIADRFLELRLLSTPIDPAPRVAPPMQFDAQRVSLYSEEFSADPHRAYREMRQRHGSLVPVELAPGIPATLVVGYRAALRILNDPEHFPSDPRMWQQHVPADCPVLPVLQYRPAAPRTAGAEHARYRAATTAALDAVNVNALHGFVERTAVALINSFCSDGSADLVSQYATPLCFEIVNKLLGCPPEISRKAAAATAAVFDADADAEEGNRLFAEAVQELVRLKQNHPGDDITTRMAQHPARFDDLEMLHQVLAIYGVGMGPLQSLVINALRLMMTDERFSDGLLGGALLTRDALDLALFEDPPLPNASVTYPRHPVLIDGVWLPAHQPVVISLAGCNNDPDIGGGYHTGNRSHLAWGVGPHSCPARHIAYPIAEAAIDQLLDALPDLRLAVPAHALTWRPGALHRTLTDLPVTFPACPPLHLP</sequence>
<reference evidence="7 8" key="1">
    <citation type="submission" date="2019-10" db="EMBL/GenBank/DDBJ databases">
        <title>Nocardia macrotermitis sp. nov. and Nocardia aurantia sp. nov., isolated from the gut of fungus growing-termite Macrotermes natalensis.</title>
        <authorList>
            <person name="Benndorf R."/>
            <person name="Schwitalla J."/>
            <person name="Martin K."/>
            <person name="De Beer W."/>
            <person name="Kaster A.-K."/>
            <person name="Vollmers J."/>
            <person name="Poulsen M."/>
            <person name="Beemelmanns C."/>
        </authorList>
    </citation>
    <scope>NUCLEOTIDE SEQUENCE [LARGE SCALE GENOMIC DNA]</scope>
    <source>
        <strain evidence="7 8">RB20</strain>
    </source>
</reference>
<organism evidence="7 8">
    <name type="scientific">Nocardia macrotermitis</name>
    <dbReference type="NCBI Taxonomy" id="2585198"/>
    <lineage>
        <taxon>Bacteria</taxon>
        <taxon>Bacillati</taxon>
        <taxon>Actinomycetota</taxon>
        <taxon>Actinomycetes</taxon>
        <taxon>Mycobacteriales</taxon>
        <taxon>Nocardiaceae</taxon>
        <taxon>Nocardia</taxon>
    </lineage>
</organism>
<dbReference type="PANTHER" id="PTHR46696:SF1">
    <property type="entry name" value="CYTOCHROME P450 YJIB-RELATED"/>
    <property type="match status" value="1"/>
</dbReference>
<keyword evidence="2" id="KW-0349">Heme</keyword>
<dbReference type="GO" id="GO:0005506">
    <property type="term" value="F:iron ion binding"/>
    <property type="evidence" value="ECO:0007669"/>
    <property type="project" value="InterPro"/>
</dbReference>
<keyword evidence="4" id="KW-0560">Oxidoreductase</keyword>
<dbReference type="InterPro" id="IPR002397">
    <property type="entry name" value="Cyt_P450_B"/>
</dbReference>
<evidence type="ECO:0008006" key="9">
    <source>
        <dbReference type="Google" id="ProtNLM"/>
    </source>
</evidence>
<evidence type="ECO:0000256" key="6">
    <source>
        <dbReference type="ARBA" id="ARBA00023033"/>
    </source>
</evidence>
<evidence type="ECO:0000256" key="4">
    <source>
        <dbReference type="ARBA" id="ARBA00023002"/>
    </source>
</evidence>
<accession>A0A7K0CWC6</accession>